<dbReference type="EMBL" id="JACAZF010000012">
    <property type="protein sequence ID" value="KAF7292209.1"/>
    <property type="molecule type" value="Genomic_DNA"/>
</dbReference>
<evidence type="ECO:0000313" key="1">
    <source>
        <dbReference type="EMBL" id="KAF7292209.1"/>
    </source>
</evidence>
<proteinExistence type="predicted"/>
<accession>A0A8H6VXW5</accession>
<protein>
    <submittedName>
        <fullName evidence="1">Uncharacterized protein</fullName>
    </submittedName>
</protein>
<dbReference type="AlphaFoldDB" id="A0A8H6VXW5"/>
<dbReference type="Proteomes" id="UP000636479">
    <property type="component" value="Unassembled WGS sequence"/>
</dbReference>
<dbReference type="GeneID" id="59351484"/>
<evidence type="ECO:0000313" key="2">
    <source>
        <dbReference type="Proteomes" id="UP000636479"/>
    </source>
</evidence>
<gene>
    <name evidence="1" type="ORF">MIND_01248200</name>
</gene>
<comment type="caution">
    <text evidence="1">The sequence shown here is derived from an EMBL/GenBank/DDBJ whole genome shotgun (WGS) entry which is preliminary data.</text>
</comment>
<name>A0A8H6VXW5_9AGAR</name>
<sequence>MAQNGDLTSRRHCAGSQPSVVYLVVPEVHPFKKLTSRRIYSPTAPGPSTAETIMVQRHFFKEALPFRSQNGPALTLLGSISATHLHAAFVGDFPDGRVDFGTLEGSLEHENPVMLNFTVHGYSGIVTCVLRDDASCLWITFKDGTSEWTEPLFCIPYVRHISPVEHS</sequence>
<keyword evidence="2" id="KW-1185">Reference proteome</keyword>
<reference evidence="1" key="1">
    <citation type="submission" date="2020-05" db="EMBL/GenBank/DDBJ databases">
        <title>Mycena genomes resolve the evolution of fungal bioluminescence.</title>
        <authorList>
            <person name="Tsai I.J."/>
        </authorList>
    </citation>
    <scope>NUCLEOTIDE SEQUENCE</scope>
    <source>
        <strain evidence="1">171206Taipei</strain>
    </source>
</reference>
<dbReference type="RefSeq" id="XP_037214936.1">
    <property type="nucleotide sequence ID" value="XM_037368968.1"/>
</dbReference>
<organism evidence="1 2">
    <name type="scientific">Mycena indigotica</name>
    <dbReference type="NCBI Taxonomy" id="2126181"/>
    <lineage>
        <taxon>Eukaryota</taxon>
        <taxon>Fungi</taxon>
        <taxon>Dikarya</taxon>
        <taxon>Basidiomycota</taxon>
        <taxon>Agaricomycotina</taxon>
        <taxon>Agaricomycetes</taxon>
        <taxon>Agaricomycetidae</taxon>
        <taxon>Agaricales</taxon>
        <taxon>Marasmiineae</taxon>
        <taxon>Mycenaceae</taxon>
        <taxon>Mycena</taxon>
    </lineage>
</organism>